<dbReference type="Proteomes" id="UP000605201">
    <property type="component" value="Unassembled WGS sequence"/>
</dbReference>
<protein>
    <recommendedName>
        <fullName evidence="1">DUF6883 domain-containing protein</fullName>
    </recommendedName>
</protein>
<comment type="caution">
    <text evidence="2">The sequence shown here is derived from an EMBL/GenBank/DDBJ whole genome shotgun (WGS) entry which is preliminary data.</text>
</comment>
<evidence type="ECO:0000259" key="1">
    <source>
        <dbReference type="Pfam" id="PF21814"/>
    </source>
</evidence>
<sequence length="109" mass="12798">MKLPDDTLIAQEKLRQYLLTLRKRNDKSQWLAQAGYTLENWQVLEKDLRNQILSVDATPTENTEYGQMYEIKRNLMGPNGKNLPVCTIWMTETATGNTKFITMYPDKRR</sequence>
<dbReference type="Pfam" id="PF21814">
    <property type="entry name" value="DUF6883"/>
    <property type="match status" value="1"/>
</dbReference>
<dbReference type="EMBL" id="JACNIG010000051">
    <property type="protein sequence ID" value="MBC8430522.1"/>
    <property type="molecule type" value="Genomic_DNA"/>
</dbReference>
<evidence type="ECO:0000313" key="2">
    <source>
        <dbReference type="EMBL" id="MBC8430522.1"/>
    </source>
</evidence>
<feature type="domain" description="DUF6883" evidence="1">
    <location>
        <begin position="6"/>
        <end position="106"/>
    </location>
</feature>
<dbReference type="AlphaFoldDB" id="A0A8J6TPG1"/>
<organism evidence="2 3">
    <name type="scientific">Candidatus Desulfatibia vada</name>
    <dbReference type="NCBI Taxonomy" id="2841696"/>
    <lineage>
        <taxon>Bacteria</taxon>
        <taxon>Pseudomonadati</taxon>
        <taxon>Thermodesulfobacteriota</taxon>
        <taxon>Desulfobacteria</taxon>
        <taxon>Desulfobacterales</taxon>
        <taxon>Desulfobacterales incertae sedis</taxon>
        <taxon>Candidatus Desulfatibia</taxon>
    </lineage>
</organism>
<name>A0A8J6TPG1_9BACT</name>
<accession>A0A8J6TPG1</accession>
<gene>
    <name evidence="2" type="ORF">H8D96_01255</name>
</gene>
<dbReference type="InterPro" id="IPR049250">
    <property type="entry name" value="DUF6883"/>
</dbReference>
<reference evidence="2 3" key="1">
    <citation type="submission" date="2020-08" db="EMBL/GenBank/DDBJ databases">
        <title>Bridging the membrane lipid divide: bacteria of the FCB group superphylum have the potential to synthesize archaeal ether lipids.</title>
        <authorList>
            <person name="Villanueva L."/>
            <person name="Von Meijenfeldt F.A.B."/>
            <person name="Westbye A.B."/>
            <person name="Yadav S."/>
            <person name="Hopmans E.C."/>
            <person name="Dutilh B.E."/>
            <person name="Sinninghe Damste J.S."/>
        </authorList>
    </citation>
    <scope>NUCLEOTIDE SEQUENCE [LARGE SCALE GENOMIC DNA]</scope>
    <source>
        <strain evidence="2">NIOZ-UU17</strain>
    </source>
</reference>
<proteinExistence type="predicted"/>
<evidence type="ECO:0000313" key="3">
    <source>
        <dbReference type="Proteomes" id="UP000605201"/>
    </source>
</evidence>